<dbReference type="OrthoDB" id="194611at2759"/>
<dbReference type="InterPro" id="IPR040008">
    <property type="entry name" value="Ribosomal_mL46"/>
</dbReference>
<gene>
    <name evidence="1" type="ORF">AFUS01_LOCUS42406</name>
</gene>
<name>A0A8J2LER3_9HEXA</name>
<dbReference type="GO" id="GO:0003735">
    <property type="term" value="F:structural constituent of ribosome"/>
    <property type="evidence" value="ECO:0007669"/>
    <property type="project" value="InterPro"/>
</dbReference>
<accession>A0A8J2LER3</accession>
<evidence type="ECO:0008006" key="3">
    <source>
        <dbReference type="Google" id="ProtNLM"/>
    </source>
</evidence>
<comment type="caution">
    <text evidence="1">The sequence shown here is derived from an EMBL/GenBank/DDBJ whole genome shotgun (WGS) entry which is preliminary data.</text>
</comment>
<organism evidence="1 2">
    <name type="scientific">Allacma fusca</name>
    <dbReference type="NCBI Taxonomy" id="39272"/>
    <lineage>
        <taxon>Eukaryota</taxon>
        <taxon>Metazoa</taxon>
        <taxon>Ecdysozoa</taxon>
        <taxon>Arthropoda</taxon>
        <taxon>Hexapoda</taxon>
        <taxon>Collembola</taxon>
        <taxon>Symphypleona</taxon>
        <taxon>Sminthuridae</taxon>
        <taxon>Allacma</taxon>
    </lineage>
</organism>
<dbReference type="EMBL" id="CAJVCH010566662">
    <property type="protein sequence ID" value="CAG7832735.1"/>
    <property type="molecule type" value="Genomic_DNA"/>
</dbReference>
<evidence type="ECO:0000313" key="1">
    <source>
        <dbReference type="EMBL" id="CAG7832735.1"/>
    </source>
</evidence>
<dbReference type="AlphaFoldDB" id="A0A8J2LER3"/>
<keyword evidence="2" id="KW-1185">Reference proteome</keyword>
<dbReference type="Proteomes" id="UP000708208">
    <property type="component" value="Unassembled WGS sequence"/>
</dbReference>
<sequence>MIKNYKCLQFKQTLGKDDKWIVPHMKLTEQESLRQAAQDALTLFCPDVKARVLGNAPWGVYKYNYPKVVRGSQEADGCKVFFYKAQLLSGQMNLPKDKTVSSSVKDYAWLTRAELPEYFAKEYFRSISELLIPEY</sequence>
<reference evidence="1" key="1">
    <citation type="submission" date="2021-06" db="EMBL/GenBank/DDBJ databases">
        <authorList>
            <person name="Hodson N. C."/>
            <person name="Mongue J. A."/>
            <person name="Jaron S. K."/>
        </authorList>
    </citation>
    <scope>NUCLEOTIDE SEQUENCE</scope>
</reference>
<dbReference type="PANTHER" id="PTHR13124:SF12">
    <property type="entry name" value="LARGE RIBOSOMAL SUBUNIT PROTEIN ML46"/>
    <property type="match status" value="1"/>
</dbReference>
<proteinExistence type="predicted"/>
<protein>
    <recommendedName>
        <fullName evidence="3">Ribosomal protein L46 N-terminal domain-containing protein</fullName>
    </recommendedName>
</protein>
<evidence type="ECO:0000313" key="2">
    <source>
        <dbReference type="Proteomes" id="UP000708208"/>
    </source>
</evidence>
<dbReference type="GO" id="GO:0005762">
    <property type="term" value="C:mitochondrial large ribosomal subunit"/>
    <property type="evidence" value="ECO:0007669"/>
    <property type="project" value="TreeGrafter"/>
</dbReference>
<dbReference type="PANTHER" id="PTHR13124">
    <property type="entry name" value="39S RIBOSOMAL PROTEIN L46, MITOCHONDRIAL PRECURSOR-RELATED"/>
    <property type="match status" value="1"/>
</dbReference>